<dbReference type="InterPro" id="IPR036812">
    <property type="entry name" value="NAD(P)_OxRdtase_dom_sf"/>
</dbReference>
<keyword evidence="4" id="KW-1185">Reference proteome</keyword>
<evidence type="ECO:0000313" key="3">
    <source>
        <dbReference type="EMBL" id="MEE7459789.1"/>
    </source>
</evidence>
<dbReference type="Proteomes" id="UP001349262">
    <property type="component" value="Unassembled WGS sequence"/>
</dbReference>
<sequence>MPNRKQVLVFSPFLHKDRNLLERFFSSIENFHAIATRYDQDPDNLLADRAYDAAAGGSDEQLNGGMLFTEASFAVVGVLRAVAKVIGRPMAQVALAWVARRPGISSVLVGATRPKQLVRNIASLDVSLSPEQQGGPDAAERPPSLNPHFVVDPPMPTIFGGGKPRFGGALRCPDVSEFLME</sequence>
<dbReference type="SUPFAM" id="SSF51430">
    <property type="entry name" value="NAD(P)-linked oxidoreductase"/>
    <property type="match status" value="1"/>
</dbReference>
<dbReference type="Gene3D" id="3.20.20.100">
    <property type="entry name" value="NADP-dependent oxidoreductase domain"/>
    <property type="match status" value="1"/>
</dbReference>
<evidence type="ECO:0000259" key="2">
    <source>
        <dbReference type="Pfam" id="PF00248"/>
    </source>
</evidence>
<dbReference type="EMBL" id="MLBY01000005">
    <property type="protein sequence ID" value="MEE7459789.1"/>
    <property type="molecule type" value="Genomic_DNA"/>
</dbReference>
<organism evidence="3 4">
    <name type="scientific">Methylobacterium radiotolerans</name>
    <dbReference type="NCBI Taxonomy" id="31998"/>
    <lineage>
        <taxon>Bacteria</taxon>
        <taxon>Pseudomonadati</taxon>
        <taxon>Pseudomonadota</taxon>
        <taxon>Alphaproteobacteria</taxon>
        <taxon>Hyphomicrobiales</taxon>
        <taxon>Methylobacteriaceae</taxon>
        <taxon>Methylobacterium</taxon>
    </lineage>
</organism>
<evidence type="ECO:0000313" key="4">
    <source>
        <dbReference type="Proteomes" id="UP001349262"/>
    </source>
</evidence>
<dbReference type="PANTHER" id="PTHR43364:SF4">
    <property type="entry name" value="NAD(P)-LINKED OXIDOREDUCTASE SUPERFAMILY PROTEIN"/>
    <property type="match status" value="1"/>
</dbReference>
<comment type="caution">
    <text evidence="3">The sequence shown here is derived from an EMBL/GenBank/DDBJ whole genome shotgun (WGS) entry which is preliminary data.</text>
</comment>
<gene>
    <name evidence="3" type="ORF">MRSR164_24340</name>
</gene>
<evidence type="ECO:0000256" key="1">
    <source>
        <dbReference type="ARBA" id="ARBA00023002"/>
    </source>
</evidence>
<dbReference type="InterPro" id="IPR023210">
    <property type="entry name" value="NADP_OxRdtase_dom"/>
</dbReference>
<keyword evidence="1" id="KW-0560">Oxidoreductase</keyword>
<accession>A0ABU7TGS7</accession>
<name>A0ABU7TGS7_9HYPH</name>
<reference evidence="3 4" key="1">
    <citation type="journal article" date="2012" name="Genet. Mol. Biol.">
        <title>Analysis of 16S rRNA and mxaF genes revealing insights into Methylobacterium niche-specific plant association.</title>
        <authorList>
            <person name="Dourado M.N."/>
            <person name="Andreote F.D."/>
            <person name="Dini-Andreote F."/>
            <person name="Conti R."/>
            <person name="Araujo J.M."/>
            <person name="Araujo W.L."/>
        </authorList>
    </citation>
    <scope>NUCLEOTIDE SEQUENCE [LARGE SCALE GENOMIC DNA]</scope>
    <source>
        <strain evidence="3 4">SR1.6/4</strain>
    </source>
</reference>
<protein>
    <recommendedName>
        <fullName evidence="2">NADP-dependent oxidoreductase domain-containing protein</fullName>
    </recommendedName>
</protein>
<feature type="domain" description="NADP-dependent oxidoreductase" evidence="2">
    <location>
        <begin position="57"/>
        <end position="132"/>
    </location>
</feature>
<proteinExistence type="predicted"/>
<dbReference type="PANTHER" id="PTHR43364">
    <property type="entry name" value="NADH-SPECIFIC METHYLGLYOXAL REDUCTASE-RELATED"/>
    <property type="match status" value="1"/>
</dbReference>
<dbReference type="InterPro" id="IPR050523">
    <property type="entry name" value="AKR_Detox_Biosynth"/>
</dbReference>
<dbReference type="Pfam" id="PF00248">
    <property type="entry name" value="Aldo_ket_red"/>
    <property type="match status" value="1"/>
</dbReference>